<keyword evidence="2" id="KW-0413">Isomerase</keyword>
<evidence type="ECO:0000256" key="3">
    <source>
        <dbReference type="SAM" id="MobiDB-lite"/>
    </source>
</evidence>
<sequence length="259" mass="28464">MPPSSIPGVAELIVVRHGESTANIAFAAARASGALDLGLTCRDAAVPLSPLGCWQAARLGVRLMESPTDERPEVVLCSPYVRARQTLGIASAVVAACGPALPPPRFDDRLRDRVMGELELLSDAAIGARFPAETRRRRTVGEFHYRPPGGESFDDVTARLREVLDDLHVRHPGRRILLVAHDAVVLMLRRLIEGLSWQEVADIVRDGPVANASLTRWRHANGALRLVAYNQVDHLHSPKKREERTREARDLANSRSLPL</sequence>
<gene>
    <name evidence="4" type="ORF">ACFHYQ_15180</name>
</gene>
<reference evidence="4 5" key="1">
    <citation type="submission" date="2024-09" db="EMBL/GenBank/DDBJ databases">
        <authorList>
            <person name="Sun Q."/>
            <person name="Mori K."/>
        </authorList>
    </citation>
    <scope>NUCLEOTIDE SEQUENCE [LARGE SCALE GENOMIC DNA]</scope>
    <source>
        <strain evidence="4 5">TBRC 1851</strain>
    </source>
</reference>
<proteinExistence type="predicted"/>
<protein>
    <submittedName>
        <fullName evidence="4">Histidine phosphatase family protein</fullName>
    </submittedName>
</protein>
<dbReference type="CDD" id="cd07067">
    <property type="entry name" value="HP_PGM_like"/>
    <property type="match status" value="1"/>
</dbReference>
<dbReference type="Pfam" id="PF00300">
    <property type="entry name" value="His_Phos_1"/>
    <property type="match status" value="1"/>
</dbReference>
<evidence type="ECO:0000256" key="2">
    <source>
        <dbReference type="ARBA" id="ARBA00023235"/>
    </source>
</evidence>
<organism evidence="4 5">
    <name type="scientific">Sphaerimonospora cavernae</name>
    <dbReference type="NCBI Taxonomy" id="1740611"/>
    <lineage>
        <taxon>Bacteria</taxon>
        <taxon>Bacillati</taxon>
        <taxon>Actinomycetota</taxon>
        <taxon>Actinomycetes</taxon>
        <taxon>Streptosporangiales</taxon>
        <taxon>Streptosporangiaceae</taxon>
        <taxon>Sphaerimonospora</taxon>
    </lineage>
</organism>
<dbReference type="RefSeq" id="WP_394301786.1">
    <property type="nucleotide sequence ID" value="NZ_JBHMQT010000033.1"/>
</dbReference>
<evidence type="ECO:0000256" key="1">
    <source>
        <dbReference type="ARBA" id="ARBA00023152"/>
    </source>
</evidence>
<dbReference type="InterPro" id="IPR013078">
    <property type="entry name" value="His_Pase_superF_clade-1"/>
</dbReference>
<accession>A0ABV6U594</accession>
<evidence type="ECO:0000313" key="4">
    <source>
        <dbReference type="EMBL" id="MFC0863644.1"/>
    </source>
</evidence>
<feature type="compositionally biased region" description="Basic and acidic residues" evidence="3">
    <location>
        <begin position="235"/>
        <end position="252"/>
    </location>
</feature>
<dbReference type="PANTHER" id="PTHR48100">
    <property type="entry name" value="BROAD-SPECIFICITY PHOSPHATASE YOR283W-RELATED"/>
    <property type="match status" value="1"/>
</dbReference>
<keyword evidence="5" id="KW-1185">Reference proteome</keyword>
<name>A0ABV6U594_9ACTN</name>
<dbReference type="Gene3D" id="3.40.50.1240">
    <property type="entry name" value="Phosphoglycerate mutase-like"/>
    <property type="match status" value="1"/>
</dbReference>
<dbReference type="InterPro" id="IPR029033">
    <property type="entry name" value="His_PPase_superfam"/>
</dbReference>
<dbReference type="InterPro" id="IPR050275">
    <property type="entry name" value="PGM_Phosphatase"/>
</dbReference>
<dbReference type="SMART" id="SM00855">
    <property type="entry name" value="PGAM"/>
    <property type="match status" value="1"/>
</dbReference>
<dbReference type="EMBL" id="JBHMQT010000033">
    <property type="protein sequence ID" value="MFC0863644.1"/>
    <property type="molecule type" value="Genomic_DNA"/>
</dbReference>
<dbReference type="SUPFAM" id="SSF53254">
    <property type="entry name" value="Phosphoglycerate mutase-like"/>
    <property type="match status" value="1"/>
</dbReference>
<evidence type="ECO:0000313" key="5">
    <source>
        <dbReference type="Proteomes" id="UP001589870"/>
    </source>
</evidence>
<keyword evidence="1" id="KW-0324">Glycolysis</keyword>
<feature type="region of interest" description="Disordered" evidence="3">
    <location>
        <begin position="235"/>
        <end position="259"/>
    </location>
</feature>
<dbReference type="InterPro" id="IPR001345">
    <property type="entry name" value="PG/BPGM_mutase_AS"/>
</dbReference>
<dbReference type="Proteomes" id="UP001589870">
    <property type="component" value="Unassembled WGS sequence"/>
</dbReference>
<comment type="caution">
    <text evidence="4">The sequence shown here is derived from an EMBL/GenBank/DDBJ whole genome shotgun (WGS) entry which is preliminary data.</text>
</comment>
<dbReference type="PROSITE" id="PS00175">
    <property type="entry name" value="PG_MUTASE"/>
    <property type="match status" value="1"/>
</dbReference>
<dbReference type="PANTHER" id="PTHR48100:SF1">
    <property type="entry name" value="HISTIDINE PHOSPHATASE FAMILY PROTEIN-RELATED"/>
    <property type="match status" value="1"/>
</dbReference>